<dbReference type="Pfam" id="PF01479">
    <property type="entry name" value="S4"/>
    <property type="match status" value="1"/>
</dbReference>
<dbReference type="CDD" id="cd02870">
    <property type="entry name" value="PseudoU_synth_RsuA_like"/>
    <property type="match status" value="1"/>
</dbReference>
<name>A0ABT2QND6_9STAP</name>
<dbReference type="PROSITE" id="PS50889">
    <property type="entry name" value="S4"/>
    <property type="match status" value="1"/>
</dbReference>
<evidence type="ECO:0000313" key="6">
    <source>
        <dbReference type="EMBL" id="MCU5745464.1"/>
    </source>
</evidence>
<dbReference type="EMBL" id="JAOPKZ010000003">
    <property type="protein sequence ID" value="MCU5745464.1"/>
    <property type="molecule type" value="Genomic_DNA"/>
</dbReference>
<dbReference type="EC" id="5.4.99.-" evidence="4"/>
<evidence type="ECO:0000256" key="4">
    <source>
        <dbReference type="RuleBase" id="RU003887"/>
    </source>
</evidence>
<organism evidence="6 7">
    <name type="scientific">Staphylococcus marylandisciuri</name>
    <dbReference type="NCBI Taxonomy" id="2981529"/>
    <lineage>
        <taxon>Bacteria</taxon>
        <taxon>Bacillati</taxon>
        <taxon>Bacillota</taxon>
        <taxon>Bacilli</taxon>
        <taxon>Bacillales</taxon>
        <taxon>Staphylococcaceae</taxon>
        <taxon>Staphylococcus</taxon>
    </lineage>
</organism>
<dbReference type="CDD" id="cd00165">
    <property type="entry name" value="S4"/>
    <property type="match status" value="1"/>
</dbReference>
<dbReference type="PROSITE" id="PS01149">
    <property type="entry name" value="PSI_RSU"/>
    <property type="match status" value="1"/>
</dbReference>
<evidence type="ECO:0000259" key="5">
    <source>
        <dbReference type="SMART" id="SM00363"/>
    </source>
</evidence>
<evidence type="ECO:0000256" key="3">
    <source>
        <dbReference type="PROSITE-ProRule" id="PRU00182"/>
    </source>
</evidence>
<dbReference type="InterPro" id="IPR036986">
    <property type="entry name" value="S4_RNA-bd_sf"/>
</dbReference>
<dbReference type="InterPro" id="IPR020094">
    <property type="entry name" value="TruA/RsuA/RluB/E/F_N"/>
</dbReference>
<accession>A0ABT2QND6</accession>
<dbReference type="Gene3D" id="3.30.70.1560">
    <property type="entry name" value="Alpha-L RNA-binding motif"/>
    <property type="match status" value="1"/>
</dbReference>
<dbReference type="InterPro" id="IPR042092">
    <property type="entry name" value="PsdUridine_s_RsuA/RluB/E/F_cat"/>
</dbReference>
<keyword evidence="2 4" id="KW-0413">Isomerase</keyword>
<dbReference type="InterPro" id="IPR000748">
    <property type="entry name" value="PsdUridine_synth_RsuA/RluB/E/F"/>
</dbReference>
<dbReference type="RefSeq" id="WP_262854479.1">
    <property type="nucleotide sequence ID" value="NZ_JAOPKZ010000003.1"/>
</dbReference>
<dbReference type="SMART" id="SM00363">
    <property type="entry name" value="S4"/>
    <property type="match status" value="1"/>
</dbReference>
<protein>
    <recommendedName>
        <fullName evidence="4">Pseudouridine synthase</fullName>
        <ecNumber evidence="4">5.4.99.-</ecNumber>
    </recommendedName>
</protein>
<dbReference type="PANTHER" id="PTHR47683:SF2">
    <property type="entry name" value="RNA-BINDING S4 DOMAIN-CONTAINING PROTEIN"/>
    <property type="match status" value="1"/>
</dbReference>
<proteinExistence type="inferred from homology"/>
<dbReference type="NCBIfam" id="TIGR00093">
    <property type="entry name" value="pseudouridine synthase"/>
    <property type="match status" value="1"/>
</dbReference>
<evidence type="ECO:0000313" key="7">
    <source>
        <dbReference type="Proteomes" id="UP001209553"/>
    </source>
</evidence>
<dbReference type="PANTHER" id="PTHR47683">
    <property type="entry name" value="PSEUDOURIDINE SYNTHASE FAMILY PROTEIN-RELATED"/>
    <property type="match status" value="1"/>
</dbReference>
<dbReference type="InterPro" id="IPR020103">
    <property type="entry name" value="PsdUridine_synth_cat_dom_sf"/>
</dbReference>
<comment type="similarity">
    <text evidence="1 4">Belongs to the pseudouridine synthase RsuA family.</text>
</comment>
<keyword evidence="7" id="KW-1185">Reference proteome</keyword>
<evidence type="ECO:0000256" key="1">
    <source>
        <dbReference type="ARBA" id="ARBA00008348"/>
    </source>
</evidence>
<keyword evidence="3" id="KW-0694">RNA-binding</keyword>
<dbReference type="Gene3D" id="3.10.290.10">
    <property type="entry name" value="RNA-binding S4 domain"/>
    <property type="match status" value="1"/>
</dbReference>
<dbReference type="Gene3D" id="3.30.70.580">
    <property type="entry name" value="Pseudouridine synthase I, catalytic domain, N-terminal subdomain"/>
    <property type="match status" value="1"/>
</dbReference>
<dbReference type="SUPFAM" id="SSF55174">
    <property type="entry name" value="Alpha-L RNA-binding motif"/>
    <property type="match status" value="1"/>
</dbReference>
<dbReference type="InterPro" id="IPR006145">
    <property type="entry name" value="PsdUridine_synth_RsuA/RluA"/>
</dbReference>
<gene>
    <name evidence="6" type="ORF">N9R04_01845</name>
</gene>
<comment type="caution">
    <text evidence="6">The sequence shown here is derived from an EMBL/GenBank/DDBJ whole genome shotgun (WGS) entry which is preliminary data.</text>
</comment>
<dbReference type="Pfam" id="PF00849">
    <property type="entry name" value="PseudoU_synth_2"/>
    <property type="match status" value="1"/>
</dbReference>
<evidence type="ECO:0000256" key="2">
    <source>
        <dbReference type="ARBA" id="ARBA00023235"/>
    </source>
</evidence>
<sequence length="246" mass="28162">MNSNIERLQKRIANSGYTSRRKAESLIVDGKVKVNGETVTELGTKVKASDEVEVEGVKIEQEDKLYILFYKPAQVITSVSDDRGRTVVTDYFKDIETRIYPVGRLDYDTSGLLILTNDGEFTNLITHPRYKIKKKYVAKINGYLLREEVKSLEQGVKLEDGWTQPAQVKIKRQDKEKETTLVEITIHEGRNRQVRRMFEYLGYKVNKLQRTQVGPLNLKGLNAGEGRVMTPHEVKTLRHLAEHGKG</sequence>
<dbReference type="InterPro" id="IPR002942">
    <property type="entry name" value="S4_RNA-bd"/>
</dbReference>
<dbReference type="InterPro" id="IPR018496">
    <property type="entry name" value="PsdUridine_synth_RsuA/RluB_CS"/>
</dbReference>
<dbReference type="SUPFAM" id="SSF55120">
    <property type="entry name" value="Pseudouridine synthase"/>
    <property type="match status" value="1"/>
</dbReference>
<dbReference type="InterPro" id="IPR050343">
    <property type="entry name" value="RsuA_PseudoU_synthase"/>
</dbReference>
<dbReference type="Proteomes" id="UP001209553">
    <property type="component" value="Unassembled WGS sequence"/>
</dbReference>
<reference evidence="6 7" key="1">
    <citation type="journal article" date="2023" name="Int. J. Syst. Evol. Microbiol.">
        <title>Streptococcus sciuri sp. nov., Staphylococcus marylandisciuri sp. nov. and Staphylococcus americanisciuri sp. nov., isolated from faeces of eastern grey squirrel (Sciurus carolinensis).</title>
        <authorList>
            <person name="Volokhov D.V."/>
            <person name="Zagorodnyaya T.A."/>
            <person name="Furtak V.A."/>
            <person name="Nattanmai G."/>
            <person name="Randall L."/>
            <person name="Jose S."/>
            <person name="Gao Y."/>
            <person name="Eisenberg T."/>
            <person name="Delmonte P."/>
            <person name="Blom J."/>
            <person name="Mitchell K.K."/>
        </authorList>
    </citation>
    <scope>NUCLEOTIDE SEQUENCE [LARGE SCALE GENOMIC DNA]</scope>
    <source>
        <strain evidence="6 7">SQ8-PEA</strain>
    </source>
</reference>
<feature type="domain" description="RNA-binding S4" evidence="5">
    <location>
        <begin position="6"/>
        <end position="63"/>
    </location>
</feature>